<evidence type="ECO:0000313" key="3">
    <source>
        <dbReference type="EMBL" id="KAL0480667.1"/>
    </source>
</evidence>
<organism evidence="3 4">
    <name type="scientific">Acrasis kona</name>
    <dbReference type="NCBI Taxonomy" id="1008807"/>
    <lineage>
        <taxon>Eukaryota</taxon>
        <taxon>Discoba</taxon>
        <taxon>Heterolobosea</taxon>
        <taxon>Tetramitia</taxon>
        <taxon>Eutetramitia</taxon>
        <taxon>Acrasidae</taxon>
        <taxon>Acrasis</taxon>
    </lineage>
</organism>
<dbReference type="Proteomes" id="UP001431209">
    <property type="component" value="Unassembled WGS sequence"/>
</dbReference>
<name>A0AAW2YWK5_9EUKA</name>
<accession>A0AAW2YWK5</accession>
<evidence type="ECO:0000313" key="4">
    <source>
        <dbReference type="Proteomes" id="UP001431209"/>
    </source>
</evidence>
<dbReference type="Pfam" id="PF12825">
    <property type="entry name" value="DUF3818"/>
    <property type="match status" value="1"/>
</dbReference>
<dbReference type="InterPro" id="IPR047168">
    <property type="entry name" value="LEC1-like"/>
</dbReference>
<reference evidence="3 4" key="1">
    <citation type="submission" date="2024-03" db="EMBL/GenBank/DDBJ databases">
        <title>The Acrasis kona genome and developmental transcriptomes reveal deep origins of eukaryotic multicellular pathways.</title>
        <authorList>
            <person name="Sheikh S."/>
            <person name="Fu C.-J."/>
            <person name="Brown M.W."/>
            <person name="Baldauf S.L."/>
        </authorList>
    </citation>
    <scope>NUCLEOTIDE SEQUENCE [LARGE SCALE GENOMIC DNA]</scope>
    <source>
        <strain evidence="3 4">ATCC MYA-3509</strain>
    </source>
</reference>
<feature type="region of interest" description="Disordered" evidence="1">
    <location>
        <begin position="252"/>
        <end position="278"/>
    </location>
</feature>
<dbReference type="GO" id="GO:0035091">
    <property type="term" value="F:phosphatidylinositol binding"/>
    <property type="evidence" value="ECO:0007669"/>
    <property type="project" value="TreeGrafter"/>
</dbReference>
<dbReference type="PANTHER" id="PTHR47185">
    <property type="entry name" value="PX DOMAIN-CONTAINING PROTEIN YPR097W"/>
    <property type="match status" value="1"/>
</dbReference>
<evidence type="ECO:0000256" key="1">
    <source>
        <dbReference type="SAM" id="MobiDB-lite"/>
    </source>
</evidence>
<sequence>MEDEILRIQERPPSMNHLKEEAPFMGFGFKKFFCDFPLIKGSMGEITSTVDETLKTLKHMNMSSREERGKKRGSDKTFRRAVRALTEFYLRILHGSSSTSSVFQLKNDMNVDQVKEMNQKVRQVEEEKVLPVIGNLINFWADIANEHDGKTVRELYQMCKSTPDLMSLPPQYVVMVNSLQIIAGYRLYEHFVLDENSKRHVNLLKNGYRFTPFFAIQGLLKVGNPVKIFKGIINLMFARVMGTQSIIQRVVSSASEQDDAEEEEEEEDHNNSKKKAVSNHRLKKMIDNKDIVAKIQNYVNKPVRDLSITSDQVARATQILSDIDIQPVIPTSTINQLTSVQIKAINTFFIRRIRARDQEQLAALLGTDSLRDTIEYVVSACYQPLLHVYQSSDLGAFCDSLSNFLKTLVDINNEASKLSEDQLLCRYGRAVGEMIENVYSMLHKILREDKDKTVENLFEWFVGNYYSQKTANIDVEQEIVKKHLTHEQQLELLAELESLEEWKRHKKSQNQLKLQLELEGRKEQELEKIVVQPEPVLNIVPLLVKPYVEVASVALPKLLNE</sequence>
<gene>
    <name evidence="3" type="ORF">AKO1_006865</name>
</gene>
<dbReference type="AlphaFoldDB" id="A0AAW2YWK5"/>
<feature type="domain" description="PX" evidence="2">
    <location>
        <begin position="154"/>
        <end position="461"/>
    </location>
</feature>
<evidence type="ECO:0000259" key="2">
    <source>
        <dbReference type="Pfam" id="PF12825"/>
    </source>
</evidence>
<dbReference type="EMBL" id="JAOPGA020000682">
    <property type="protein sequence ID" value="KAL0480667.1"/>
    <property type="molecule type" value="Genomic_DNA"/>
</dbReference>
<proteinExistence type="predicted"/>
<protein>
    <recommendedName>
        <fullName evidence="2">PX domain-containing protein</fullName>
    </recommendedName>
</protein>
<feature type="compositionally biased region" description="Acidic residues" evidence="1">
    <location>
        <begin position="256"/>
        <end position="268"/>
    </location>
</feature>
<dbReference type="PANTHER" id="PTHR47185:SF1">
    <property type="entry name" value="PX DOMAIN-CONTAINING PROTEIN YPR097W"/>
    <property type="match status" value="1"/>
</dbReference>
<comment type="caution">
    <text evidence="3">The sequence shown here is derived from an EMBL/GenBank/DDBJ whole genome shotgun (WGS) entry which is preliminary data.</text>
</comment>
<dbReference type="InterPro" id="IPR024554">
    <property type="entry name" value="LEC1-like_C"/>
</dbReference>
<keyword evidence="4" id="KW-1185">Reference proteome</keyword>